<evidence type="ECO:0000313" key="1">
    <source>
        <dbReference type="EMBL" id="KAF0899519.1"/>
    </source>
</evidence>
<dbReference type="AlphaFoldDB" id="A0A6G1CH58"/>
<dbReference type="EMBL" id="SPHZ02000009">
    <property type="protein sequence ID" value="KAF0899519.1"/>
    <property type="molecule type" value="Genomic_DNA"/>
</dbReference>
<accession>A0A6G1CH58</accession>
<organism evidence="1 2">
    <name type="scientific">Oryza meyeriana var. granulata</name>
    <dbReference type="NCBI Taxonomy" id="110450"/>
    <lineage>
        <taxon>Eukaryota</taxon>
        <taxon>Viridiplantae</taxon>
        <taxon>Streptophyta</taxon>
        <taxon>Embryophyta</taxon>
        <taxon>Tracheophyta</taxon>
        <taxon>Spermatophyta</taxon>
        <taxon>Magnoliopsida</taxon>
        <taxon>Liliopsida</taxon>
        <taxon>Poales</taxon>
        <taxon>Poaceae</taxon>
        <taxon>BOP clade</taxon>
        <taxon>Oryzoideae</taxon>
        <taxon>Oryzeae</taxon>
        <taxon>Oryzinae</taxon>
        <taxon>Oryza</taxon>
        <taxon>Oryza meyeriana</taxon>
    </lineage>
</organism>
<reference evidence="1 2" key="1">
    <citation type="submission" date="2019-11" db="EMBL/GenBank/DDBJ databases">
        <title>Whole genome sequence of Oryza granulata.</title>
        <authorList>
            <person name="Li W."/>
        </authorList>
    </citation>
    <scope>NUCLEOTIDE SEQUENCE [LARGE SCALE GENOMIC DNA]</scope>
    <source>
        <strain evidence="2">cv. Menghai</strain>
        <tissue evidence="1">Leaf</tissue>
    </source>
</reference>
<evidence type="ECO:0000313" key="2">
    <source>
        <dbReference type="Proteomes" id="UP000479710"/>
    </source>
</evidence>
<comment type="caution">
    <text evidence="1">The sequence shown here is derived from an EMBL/GenBank/DDBJ whole genome shotgun (WGS) entry which is preliminary data.</text>
</comment>
<gene>
    <name evidence="1" type="ORF">E2562_020001</name>
</gene>
<keyword evidence="2" id="KW-1185">Reference proteome</keyword>
<proteinExistence type="predicted"/>
<name>A0A6G1CH58_9ORYZ</name>
<sequence length="72" mass="7794">MWRSASSNSSPEGATNVDLNLRAGATLCLQDSYSVRRSMLDSRSRWQAVLPLVRLCSQAAMAAPALNQEVPS</sequence>
<dbReference type="Proteomes" id="UP000479710">
    <property type="component" value="Unassembled WGS sequence"/>
</dbReference>
<protein>
    <submittedName>
        <fullName evidence="1">Uncharacterized protein</fullName>
    </submittedName>
</protein>